<keyword evidence="2" id="KW-0547">Nucleotide-binding</keyword>
<dbReference type="Pfam" id="PF03133">
    <property type="entry name" value="TTL"/>
    <property type="match status" value="1"/>
</dbReference>
<evidence type="ECO:0000256" key="2">
    <source>
        <dbReference type="ARBA" id="ARBA00022741"/>
    </source>
</evidence>
<dbReference type="Gene3D" id="1.10.238.10">
    <property type="entry name" value="EF-hand"/>
    <property type="match status" value="1"/>
</dbReference>
<proteinExistence type="predicted"/>
<protein>
    <recommendedName>
        <fullName evidence="7">Tubulin--tyrosine ligase-like protein 9</fullName>
    </recommendedName>
</protein>
<reference evidence="5" key="1">
    <citation type="submission" date="2021-02" db="EMBL/GenBank/DDBJ databases">
        <authorList>
            <person name="Dougan E. K."/>
            <person name="Rhodes N."/>
            <person name="Thang M."/>
            <person name="Chan C."/>
        </authorList>
    </citation>
    <scope>NUCLEOTIDE SEQUENCE</scope>
</reference>
<evidence type="ECO:0000313" key="5">
    <source>
        <dbReference type="EMBL" id="CAE8676429.1"/>
    </source>
</evidence>
<dbReference type="GO" id="GO:0005524">
    <property type="term" value="F:ATP binding"/>
    <property type="evidence" value="ECO:0007669"/>
    <property type="project" value="UniProtKB-KW"/>
</dbReference>
<comment type="caution">
    <text evidence="5">The sequence shown here is derived from an EMBL/GenBank/DDBJ whole genome shotgun (WGS) entry which is preliminary data.</text>
</comment>
<feature type="region of interest" description="Disordered" evidence="4">
    <location>
        <begin position="1"/>
        <end position="52"/>
    </location>
</feature>
<organism evidence="5 6">
    <name type="scientific">Polarella glacialis</name>
    <name type="common">Dinoflagellate</name>
    <dbReference type="NCBI Taxonomy" id="89957"/>
    <lineage>
        <taxon>Eukaryota</taxon>
        <taxon>Sar</taxon>
        <taxon>Alveolata</taxon>
        <taxon>Dinophyceae</taxon>
        <taxon>Suessiales</taxon>
        <taxon>Suessiaceae</taxon>
        <taxon>Polarella</taxon>
    </lineage>
</organism>
<feature type="region of interest" description="Disordered" evidence="4">
    <location>
        <begin position="714"/>
        <end position="734"/>
    </location>
</feature>
<dbReference type="InterPro" id="IPR011992">
    <property type="entry name" value="EF-hand-dom_pair"/>
</dbReference>
<dbReference type="GO" id="GO:0036064">
    <property type="term" value="C:ciliary basal body"/>
    <property type="evidence" value="ECO:0007669"/>
    <property type="project" value="TreeGrafter"/>
</dbReference>
<evidence type="ECO:0008006" key="7">
    <source>
        <dbReference type="Google" id="ProtNLM"/>
    </source>
</evidence>
<feature type="non-terminal residue" evidence="5">
    <location>
        <position position="807"/>
    </location>
</feature>
<dbReference type="PANTHER" id="PTHR12241:SF154">
    <property type="entry name" value="TUBULIN POLYGLUTAMYLASE TTLL11"/>
    <property type="match status" value="1"/>
</dbReference>
<evidence type="ECO:0000256" key="1">
    <source>
        <dbReference type="ARBA" id="ARBA00022598"/>
    </source>
</evidence>
<dbReference type="GO" id="GO:0000226">
    <property type="term" value="P:microtubule cytoskeleton organization"/>
    <property type="evidence" value="ECO:0007669"/>
    <property type="project" value="TreeGrafter"/>
</dbReference>
<dbReference type="GO" id="GO:0070740">
    <property type="term" value="F:tubulin-glutamic acid ligase activity"/>
    <property type="evidence" value="ECO:0007669"/>
    <property type="project" value="TreeGrafter"/>
</dbReference>
<evidence type="ECO:0000256" key="4">
    <source>
        <dbReference type="SAM" id="MobiDB-lite"/>
    </source>
</evidence>
<dbReference type="PANTHER" id="PTHR12241">
    <property type="entry name" value="TUBULIN POLYGLUTAMYLASE"/>
    <property type="match status" value="1"/>
</dbReference>
<dbReference type="PROSITE" id="PS51221">
    <property type="entry name" value="TTL"/>
    <property type="match status" value="1"/>
</dbReference>
<accession>A0A813JG88</accession>
<dbReference type="Proteomes" id="UP000626109">
    <property type="component" value="Unassembled WGS sequence"/>
</dbReference>
<dbReference type="Gene3D" id="3.30.470.20">
    <property type="entry name" value="ATP-grasp fold, B domain"/>
    <property type="match status" value="1"/>
</dbReference>
<keyword evidence="3" id="KW-0067">ATP-binding</keyword>
<gene>
    <name evidence="5" type="ORF">PGLA2088_LOCUS19873</name>
</gene>
<dbReference type="GO" id="GO:0015631">
    <property type="term" value="F:tubulin binding"/>
    <property type="evidence" value="ECO:0007669"/>
    <property type="project" value="TreeGrafter"/>
</dbReference>
<dbReference type="SUPFAM" id="SSF47473">
    <property type="entry name" value="EF-hand"/>
    <property type="match status" value="1"/>
</dbReference>
<name>A0A813JG88_POLGL</name>
<feature type="region of interest" description="Disordered" evidence="4">
    <location>
        <begin position="427"/>
        <end position="447"/>
    </location>
</feature>
<dbReference type="InterPro" id="IPR004344">
    <property type="entry name" value="TTL/TTLL_fam"/>
</dbReference>
<dbReference type="AlphaFoldDB" id="A0A813JG88"/>
<dbReference type="EMBL" id="CAJNNW010025243">
    <property type="protein sequence ID" value="CAE8676429.1"/>
    <property type="molecule type" value="Genomic_DNA"/>
</dbReference>
<dbReference type="SUPFAM" id="SSF56059">
    <property type="entry name" value="Glutathione synthetase ATP-binding domain-like"/>
    <property type="match status" value="1"/>
</dbReference>
<keyword evidence="1" id="KW-0436">Ligase</keyword>
<evidence type="ECO:0000313" key="6">
    <source>
        <dbReference type="Proteomes" id="UP000626109"/>
    </source>
</evidence>
<sequence length="807" mass="89253">MALPDSAFIGAEIPLEGPAFDEFAEPSPSASEDEIDEGGGAENDPANEESSSIRIAATKGGSPKRRAAPKGFVVNTAACTGKGSKDLFTIVANELAWRERDIETRPPRPPLQATIYCVMQTQDMLDRLPLLVRRHCWISRYLGLLDLCDKGNFARMALACEDLSEPNAWDFNPKTWVLPDQLAQVREALAKSKRTFIVKPEDGSQGDGIFLCQGVRDLDIKMSTKSNKAGVVQKYLDKPLLLDGIKFDLRLYVCLIGGSDIAPPLVYLCREGLARFCTGIYEEPSSKNMHKCMAHLTNYSLNKRSDKFEHSPESMEEVFDTGSGASKRPMTTVLRRLQDENPGFSMDAFYDTVAAIIRTTVAAMAPVLVGFSHAAAAAGTPLAAESSSFQVLGYDIMMDTSFKPYLLEINNSPSLCIDEALALEPDDPRLAEKGARPGRPQSSREKEGKVCLCMDMAQPHTHRPSVVDVAVKTTVVKGVFLLLEKLKKGDSEPEVEAYISVDVSREELWEKLQRVEAVFHQCGGAQKAFTGHGLRRTFGSLCGQGGLEKHDLDALSQRLRSTMFVNNDRGVKPDALRLFDFLSVIRQVGTRAFPGVDPRDIVEHVLDALGMCIGIRVENIPSQRTGDNDRIDRDRLLRDPEYLLGAVCYEFDKVDTYHRGLLTSQAFSKALDALGLRYGQPEVEEILQYCTITDDGYVHYKELLHLVNPGTPRAKQSTMKGTLYPSHDEETTPSEMERYSDCGVSARGDGFFAGKSEDIRKVFARWERGSISNQQFKSGLEGIGVPVTEELERQLTTYGPARSMPFS</sequence>
<evidence type="ECO:0000256" key="3">
    <source>
        <dbReference type="ARBA" id="ARBA00022840"/>
    </source>
</evidence>